<feature type="domain" description="VENN motif-containing" evidence="5">
    <location>
        <begin position="2"/>
        <end position="34"/>
    </location>
</feature>
<name>A0A4U3ELB5_9GAMM</name>
<dbReference type="InterPro" id="IPR029501">
    <property type="entry name" value="EndoU_bac"/>
</dbReference>
<reference evidence="7 8" key="1">
    <citation type="journal article" date="2019" name="Sci. Rep.">
        <title>Differences in resource use lead to coexistence of seed-transmitted microbial populations.</title>
        <authorList>
            <person name="Torres-Cortes G."/>
            <person name="Garcia B.J."/>
            <person name="Compant S."/>
            <person name="Rezki S."/>
            <person name="Jones P."/>
            <person name="Preveaux A."/>
            <person name="Briand M."/>
            <person name="Roulet A."/>
            <person name="Bouchez O."/>
            <person name="Jacobson D."/>
            <person name="Barret M."/>
        </authorList>
    </citation>
    <scope>NUCLEOTIDE SEQUENCE [LARGE SCALE GENOMIC DNA]</scope>
    <source>
        <strain evidence="7 8">CFBP13511</strain>
    </source>
</reference>
<feature type="domain" description="Bacterial EndoU nuclease" evidence="6">
    <location>
        <begin position="197"/>
        <end position="320"/>
    </location>
</feature>
<evidence type="ECO:0000256" key="2">
    <source>
        <dbReference type="ARBA" id="ARBA00022656"/>
    </source>
</evidence>
<comment type="subcellular location">
    <subcellularLocation>
        <location evidence="1">Target cell</location>
        <location evidence="1">Target cell cytoplasm</location>
    </subcellularLocation>
</comment>
<accession>A0A4U3ELB5</accession>
<organism evidence="7 8">
    <name type="scientific">Erwinia persicina</name>
    <dbReference type="NCBI Taxonomy" id="55211"/>
    <lineage>
        <taxon>Bacteria</taxon>
        <taxon>Pseudomonadati</taxon>
        <taxon>Pseudomonadota</taxon>
        <taxon>Gammaproteobacteria</taxon>
        <taxon>Enterobacterales</taxon>
        <taxon>Erwiniaceae</taxon>
        <taxon>Erwinia</taxon>
    </lineage>
</organism>
<dbReference type="OrthoDB" id="6631667at2"/>
<sequence>MAAGLAGGLATGDTGGAVTAGQAGKNAVENNLLGGNEESQTKFVQEHGKDVASCTDNPTGAACQRGQAMNEALMVALPAGLGGGVLAAATPEIAAILKAGIESCSGALALCINNLGLQASEIIVPGGVGAGGAVGIGKTAAEAAAAKAETVAANAAKNNPSWKAGDYLDDFKPSPTPLELVKEQAGKGSQTAYIRMDHILNGEVKTLKDGTKAGSGGHYIRDSNIKVDKVTGTPDSNGVSTGYISVRDPATGQWINKKAETTFFPEQWSKRQTAQEIESAFKNSERIPNTEMWSGKSSSGVKIQGYYGKPDGTGATAWPVYTGRNK</sequence>
<evidence type="ECO:0000313" key="7">
    <source>
        <dbReference type="EMBL" id="TKJ81053.1"/>
    </source>
</evidence>
<dbReference type="GO" id="GO:0004519">
    <property type="term" value="F:endonuclease activity"/>
    <property type="evidence" value="ECO:0007669"/>
    <property type="project" value="InterPro"/>
</dbReference>
<evidence type="ECO:0000256" key="3">
    <source>
        <dbReference type="ARBA" id="ARBA00022913"/>
    </source>
</evidence>
<dbReference type="Pfam" id="PF04829">
    <property type="entry name" value="PT-VENN"/>
    <property type="match status" value="1"/>
</dbReference>
<comment type="caution">
    <text evidence="7">The sequence shown here is derived from an EMBL/GenBank/DDBJ whole genome shotgun (WGS) entry which is preliminary data.</text>
</comment>
<dbReference type="GO" id="GO:0090729">
    <property type="term" value="F:toxin activity"/>
    <property type="evidence" value="ECO:0007669"/>
    <property type="project" value="UniProtKB-KW"/>
</dbReference>
<dbReference type="AlphaFoldDB" id="A0A4U3ELB5"/>
<evidence type="ECO:0000256" key="4">
    <source>
        <dbReference type="ARBA" id="ARBA00023026"/>
    </source>
</evidence>
<evidence type="ECO:0000259" key="5">
    <source>
        <dbReference type="Pfam" id="PF04829"/>
    </source>
</evidence>
<dbReference type="Pfam" id="PF14436">
    <property type="entry name" value="EndoU_bacteria"/>
    <property type="match status" value="1"/>
</dbReference>
<dbReference type="InterPro" id="IPR006914">
    <property type="entry name" value="VENN_dom"/>
</dbReference>
<protein>
    <submittedName>
        <fullName evidence="7">Uncharacterized protein</fullName>
    </submittedName>
</protein>
<evidence type="ECO:0000313" key="8">
    <source>
        <dbReference type="Proteomes" id="UP000306393"/>
    </source>
</evidence>
<gene>
    <name evidence="7" type="ORF">EpCFBP13511_24315</name>
</gene>
<keyword evidence="4" id="KW-0843">Virulence</keyword>
<keyword evidence="3" id="KW-1266">Target cell cytoplasm</keyword>
<proteinExistence type="predicted"/>
<dbReference type="EMBL" id="QGAC01000069">
    <property type="protein sequence ID" value="TKJ81053.1"/>
    <property type="molecule type" value="Genomic_DNA"/>
</dbReference>
<dbReference type="Proteomes" id="UP000306393">
    <property type="component" value="Unassembled WGS sequence"/>
</dbReference>
<evidence type="ECO:0000256" key="1">
    <source>
        <dbReference type="ARBA" id="ARBA00004219"/>
    </source>
</evidence>
<evidence type="ECO:0000259" key="6">
    <source>
        <dbReference type="Pfam" id="PF14436"/>
    </source>
</evidence>
<keyword evidence="2" id="KW-0800">Toxin</keyword>